<dbReference type="Pfam" id="PF26632">
    <property type="entry name" value="DUF8205"/>
    <property type="match status" value="1"/>
</dbReference>
<proteinExistence type="predicted"/>
<sequence length="300" mass="33812">MTLEIKNVRVNLDNGGEGGSDDTHTIPFVSLNDPELRRDFRAVAASTKEVKDGRANLLHICNECGKTSDSGDKLLKCSRNSSEERDRLPNSRPAHKVVCQHSESAEARLIPSFLANTVLNDYLQIILVFVFKLLEEPNPENPLIAECDVELFPADTARQLQLLFSGEKEPETEGMLQVRGMKSLDSETSIDDVRMALWKSKKEWYRKQGHPDVHVVLVDFVMRRTKQRSTFAVGLLETAFDRIRSGSTLEMKSSMFGSTFMPLSIAACLDAINTHIRSDKRNQLRLRATLLNWEPHSGTE</sequence>
<evidence type="ECO:0000259" key="1">
    <source>
        <dbReference type="Pfam" id="PF26632"/>
    </source>
</evidence>
<gene>
    <name evidence="2" type="ORF">JR316_012775</name>
</gene>
<dbReference type="OrthoDB" id="5231159at2759"/>
<reference evidence="2" key="1">
    <citation type="submission" date="2021-02" db="EMBL/GenBank/DDBJ databases">
        <title>Psilocybe cubensis genome.</title>
        <authorList>
            <person name="Mckernan K.J."/>
            <person name="Crawford S."/>
            <person name="Trippe A."/>
            <person name="Kane L.T."/>
            <person name="Mclaughlin S."/>
        </authorList>
    </citation>
    <scope>NUCLEOTIDE SEQUENCE [LARGE SCALE GENOMIC DNA]</scope>
    <source>
        <strain evidence="2">MGC-MH-2018</strain>
    </source>
</reference>
<evidence type="ECO:0000313" key="2">
    <source>
        <dbReference type="EMBL" id="KAG5162450.1"/>
    </source>
</evidence>
<protein>
    <recommendedName>
        <fullName evidence="1">DUF8205 domain-containing protein</fullName>
    </recommendedName>
</protein>
<feature type="domain" description="DUF8205" evidence="1">
    <location>
        <begin position="107"/>
        <end position="289"/>
    </location>
</feature>
<dbReference type="AlphaFoldDB" id="A0A8H7XMT2"/>
<dbReference type="InterPro" id="IPR058518">
    <property type="entry name" value="DUF8205"/>
</dbReference>
<name>A0A8H7XMT2_PSICU</name>
<accession>A0A8H7XMT2</accession>
<dbReference type="EMBL" id="JAFIQS010000019">
    <property type="protein sequence ID" value="KAG5162450.1"/>
    <property type="molecule type" value="Genomic_DNA"/>
</dbReference>
<comment type="caution">
    <text evidence="2">The sequence shown here is derived from an EMBL/GenBank/DDBJ whole genome shotgun (WGS) entry which is preliminary data.</text>
</comment>
<organism evidence="2">
    <name type="scientific">Psilocybe cubensis</name>
    <name type="common">Psychedelic mushroom</name>
    <name type="synonym">Stropharia cubensis</name>
    <dbReference type="NCBI Taxonomy" id="181762"/>
    <lineage>
        <taxon>Eukaryota</taxon>
        <taxon>Fungi</taxon>
        <taxon>Dikarya</taxon>
        <taxon>Basidiomycota</taxon>
        <taxon>Agaricomycotina</taxon>
        <taxon>Agaricomycetes</taxon>
        <taxon>Agaricomycetidae</taxon>
        <taxon>Agaricales</taxon>
        <taxon>Agaricineae</taxon>
        <taxon>Strophariaceae</taxon>
        <taxon>Psilocybe</taxon>
    </lineage>
</organism>